<organism evidence="2 3">
    <name type="scientific">Tulasnella calospora MUT 4182</name>
    <dbReference type="NCBI Taxonomy" id="1051891"/>
    <lineage>
        <taxon>Eukaryota</taxon>
        <taxon>Fungi</taxon>
        <taxon>Dikarya</taxon>
        <taxon>Basidiomycota</taxon>
        <taxon>Agaricomycotina</taxon>
        <taxon>Agaricomycetes</taxon>
        <taxon>Cantharellales</taxon>
        <taxon>Tulasnellaceae</taxon>
        <taxon>Tulasnella</taxon>
    </lineage>
</organism>
<dbReference type="STRING" id="1051891.A0A0C3PQN3"/>
<dbReference type="Proteomes" id="UP000054248">
    <property type="component" value="Unassembled WGS sequence"/>
</dbReference>
<accession>A0A0C3PQN3</accession>
<reference evidence="2 3" key="1">
    <citation type="submission" date="2014-04" db="EMBL/GenBank/DDBJ databases">
        <authorList>
            <consortium name="DOE Joint Genome Institute"/>
            <person name="Kuo A."/>
            <person name="Girlanda M."/>
            <person name="Perotto S."/>
            <person name="Kohler A."/>
            <person name="Nagy L.G."/>
            <person name="Floudas D."/>
            <person name="Copeland A."/>
            <person name="Barry K.W."/>
            <person name="Cichocki N."/>
            <person name="Veneault-Fourrey C."/>
            <person name="LaButti K."/>
            <person name="Lindquist E.A."/>
            <person name="Lipzen A."/>
            <person name="Lundell T."/>
            <person name="Morin E."/>
            <person name="Murat C."/>
            <person name="Sun H."/>
            <person name="Tunlid A."/>
            <person name="Henrissat B."/>
            <person name="Grigoriev I.V."/>
            <person name="Hibbett D.S."/>
            <person name="Martin F."/>
            <person name="Nordberg H.P."/>
            <person name="Cantor M.N."/>
            <person name="Hua S.X."/>
        </authorList>
    </citation>
    <scope>NUCLEOTIDE SEQUENCE [LARGE SCALE GENOMIC DNA]</scope>
    <source>
        <strain evidence="2 3">MUT 4182</strain>
    </source>
</reference>
<dbReference type="HOGENOM" id="CLU_015091_2_0_1"/>
<name>A0A0C3PQN3_9AGAM</name>
<evidence type="ECO:0000313" key="3">
    <source>
        <dbReference type="Proteomes" id="UP000054248"/>
    </source>
</evidence>
<keyword evidence="1" id="KW-0472">Membrane</keyword>
<sequence>MDDFYTDLALKTEYWIHLESYPAHRMVSESAVDELTSLLVHSGTDDVTSQGSVSPWSADECLRYLRLFGELKGKQPSSYQTAAIARIWSTISRVRYMNRHGLPGPRLDRLQGIESFIAGQLKRSVVLSIAEYLCFNIPKGMFYQLSELWNGRLVYIRHWDRFLDEYRGMCLRMACVSGGIICLATFAVSSKSLNNGLAAATSLGSIALFTSLYLYEQHSRARIGTATDVSTYLSKSESFQHGLRPLSILLSLPQALTIWAGLLFQVGLFLLVNSPDGYQWETSNLLAWIAPLVATSLIFLAAGGGNI</sequence>
<gene>
    <name evidence="2" type="ORF">M407DRAFT_33471</name>
</gene>
<reference evidence="3" key="2">
    <citation type="submission" date="2015-01" db="EMBL/GenBank/DDBJ databases">
        <title>Evolutionary Origins and Diversification of the Mycorrhizal Mutualists.</title>
        <authorList>
            <consortium name="DOE Joint Genome Institute"/>
            <consortium name="Mycorrhizal Genomics Consortium"/>
            <person name="Kohler A."/>
            <person name="Kuo A."/>
            <person name="Nagy L.G."/>
            <person name="Floudas D."/>
            <person name="Copeland A."/>
            <person name="Barry K.W."/>
            <person name="Cichocki N."/>
            <person name="Veneault-Fourrey C."/>
            <person name="LaButti K."/>
            <person name="Lindquist E.A."/>
            <person name="Lipzen A."/>
            <person name="Lundell T."/>
            <person name="Morin E."/>
            <person name="Murat C."/>
            <person name="Riley R."/>
            <person name="Ohm R."/>
            <person name="Sun H."/>
            <person name="Tunlid A."/>
            <person name="Henrissat B."/>
            <person name="Grigoriev I.V."/>
            <person name="Hibbett D.S."/>
            <person name="Martin F."/>
        </authorList>
    </citation>
    <scope>NUCLEOTIDE SEQUENCE [LARGE SCALE GENOMIC DNA]</scope>
    <source>
        <strain evidence="3">MUT 4182</strain>
    </source>
</reference>
<feature type="transmembrane region" description="Helical" evidence="1">
    <location>
        <begin position="285"/>
        <end position="304"/>
    </location>
</feature>
<feature type="transmembrane region" description="Helical" evidence="1">
    <location>
        <begin position="170"/>
        <end position="190"/>
    </location>
</feature>
<evidence type="ECO:0000313" key="2">
    <source>
        <dbReference type="EMBL" id="KIO16880.1"/>
    </source>
</evidence>
<evidence type="ECO:0000256" key="1">
    <source>
        <dbReference type="SAM" id="Phobius"/>
    </source>
</evidence>
<keyword evidence="3" id="KW-1185">Reference proteome</keyword>
<feature type="transmembrane region" description="Helical" evidence="1">
    <location>
        <begin position="196"/>
        <end position="215"/>
    </location>
</feature>
<protein>
    <submittedName>
        <fullName evidence="2">Uncharacterized protein</fullName>
    </submittedName>
</protein>
<keyword evidence="1" id="KW-0812">Transmembrane</keyword>
<proteinExistence type="predicted"/>
<dbReference type="AlphaFoldDB" id="A0A0C3PQN3"/>
<dbReference type="OrthoDB" id="2674421at2759"/>
<dbReference type="EMBL" id="KN823468">
    <property type="protein sequence ID" value="KIO16880.1"/>
    <property type="molecule type" value="Genomic_DNA"/>
</dbReference>
<feature type="transmembrane region" description="Helical" evidence="1">
    <location>
        <begin position="248"/>
        <end position="273"/>
    </location>
</feature>
<keyword evidence="1" id="KW-1133">Transmembrane helix</keyword>